<protein>
    <submittedName>
        <fullName evidence="2">Uncharacterized protein</fullName>
    </submittedName>
</protein>
<evidence type="ECO:0000313" key="2">
    <source>
        <dbReference type="EMBL" id="SUZ93888.1"/>
    </source>
</evidence>
<reference evidence="2" key="1">
    <citation type="submission" date="2018-05" db="EMBL/GenBank/DDBJ databases">
        <authorList>
            <person name="Lanie J.A."/>
            <person name="Ng W.-L."/>
            <person name="Kazmierczak K.M."/>
            <person name="Andrzejewski T.M."/>
            <person name="Davidsen T.M."/>
            <person name="Wayne K.J."/>
            <person name="Tettelin H."/>
            <person name="Glass J.I."/>
            <person name="Rusch D."/>
            <person name="Podicherti R."/>
            <person name="Tsui H.-C.T."/>
            <person name="Winkler M.E."/>
        </authorList>
    </citation>
    <scope>NUCLEOTIDE SEQUENCE</scope>
</reference>
<dbReference type="AlphaFoldDB" id="A0A381RSB9"/>
<evidence type="ECO:0000256" key="1">
    <source>
        <dbReference type="SAM" id="Phobius"/>
    </source>
</evidence>
<proteinExistence type="predicted"/>
<feature type="transmembrane region" description="Helical" evidence="1">
    <location>
        <begin position="27"/>
        <end position="48"/>
    </location>
</feature>
<accession>A0A381RSB9</accession>
<gene>
    <name evidence="2" type="ORF">METZ01_LOCUS46742</name>
</gene>
<sequence length="52" mass="5855">MTNEEDHAAIHEKLDELQAMLWRVKVLANWILGAVIVGGLLWLLDGLIKAMD</sequence>
<dbReference type="EMBL" id="UINC01002185">
    <property type="protein sequence ID" value="SUZ93888.1"/>
    <property type="molecule type" value="Genomic_DNA"/>
</dbReference>
<keyword evidence="1" id="KW-0472">Membrane</keyword>
<name>A0A381RSB9_9ZZZZ</name>
<keyword evidence="1" id="KW-1133">Transmembrane helix</keyword>
<keyword evidence="1" id="KW-0812">Transmembrane</keyword>
<organism evidence="2">
    <name type="scientific">marine metagenome</name>
    <dbReference type="NCBI Taxonomy" id="408172"/>
    <lineage>
        <taxon>unclassified sequences</taxon>
        <taxon>metagenomes</taxon>
        <taxon>ecological metagenomes</taxon>
    </lineage>
</organism>